<comment type="caution">
    <text evidence="1">The sequence shown here is derived from an EMBL/GenBank/DDBJ whole genome shotgun (WGS) entry which is preliminary data.</text>
</comment>
<dbReference type="EMBL" id="WIGM01000856">
    <property type="protein sequence ID" value="KAF6810356.1"/>
    <property type="molecule type" value="Genomic_DNA"/>
</dbReference>
<protein>
    <submittedName>
        <fullName evidence="1">Uncharacterized protein</fullName>
    </submittedName>
</protein>
<evidence type="ECO:0000313" key="1">
    <source>
        <dbReference type="EMBL" id="KAF6810356.1"/>
    </source>
</evidence>
<keyword evidence="2" id="KW-1185">Reference proteome</keyword>
<evidence type="ECO:0000313" key="2">
    <source>
        <dbReference type="Proteomes" id="UP000639643"/>
    </source>
</evidence>
<name>A0A8H6JCW9_9PEZI</name>
<organism evidence="1 2">
    <name type="scientific">Colletotrichum musicola</name>
    <dbReference type="NCBI Taxonomy" id="2175873"/>
    <lineage>
        <taxon>Eukaryota</taxon>
        <taxon>Fungi</taxon>
        <taxon>Dikarya</taxon>
        <taxon>Ascomycota</taxon>
        <taxon>Pezizomycotina</taxon>
        <taxon>Sordariomycetes</taxon>
        <taxon>Hypocreomycetidae</taxon>
        <taxon>Glomerellales</taxon>
        <taxon>Glomerellaceae</taxon>
        <taxon>Colletotrichum</taxon>
        <taxon>Colletotrichum orchidearum species complex</taxon>
    </lineage>
</organism>
<dbReference type="Proteomes" id="UP000639643">
    <property type="component" value="Unassembled WGS sequence"/>
</dbReference>
<reference evidence="1" key="1">
    <citation type="journal article" date="2020" name="Phytopathology">
        <title>Genome Sequence Resources of Colletotrichum truncatum, C. plurivorum, C. musicola, and C. sojae: Four Species Pathogenic to Soybean (Glycine max).</title>
        <authorList>
            <person name="Rogerio F."/>
            <person name="Boufleur T.R."/>
            <person name="Ciampi-Guillardi M."/>
            <person name="Sukno S.A."/>
            <person name="Thon M.R."/>
            <person name="Massola Junior N.S."/>
            <person name="Baroncelli R."/>
        </authorList>
    </citation>
    <scope>NUCLEOTIDE SEQUENCE</scope>
    <source>
        <strain evidence="1">LFN0074</strain>
    </source>
</reference>
<proteinExistence type="predicted"/>
<accession>A0A8H6JCW9</accession>
<sequence length="94" mass="10041">MTVLTAATTRIKGVACSAQREFCNKSKLPQAELEVFPLDGARDLHAAGWQPRRRHWPEGNVWLDATGWGASGADGEWAPFSGGLSTGGESSIQS</sequence>
<gene>
    <name evidence="1" type="ORF">CMUS01_13489</name>
</gene>
<dbReference type="AlphaFoldDB" id="A0A8H6JCW9"/>